<dbReference type="EMBL" id="RXLZ01000016">
    <property type="protein sequence ID" value="RTQ90263.1"/>
    <property type="molecule type" value="Genomic_DNA"/>
</dbReference>
<feature type="domain" description="N-acetyltransferase" evidence="1">
    <location>
        <begin position="3"/>
        <end position="149"/>
    </location>
</feature>
<evidence type="ECO:0000313" key="3">
    <source>
        <dbReference type="Proteomes" id="UP000271705"/>
    </source>
</evidence>
<name>A0A3S0JSM7_STEMA</name>
<dbReference type="Gene3D" id="3.40.630.30">
    <property type="match status" value="1"/>
</dbReference>
<dbReference type="Pfam" id="PF00583">
    <property type="entry name" value="Acetyltransf_1"/>
    <property type="match status" value="1"/>
</dbReference>
<sequence length="149" mass="16671">MQVTLETITLHNYEAVCDLDVSEAQQGFVASNTWSLVQAAFHPGYQTRAIRADGEWVGFFMWVPETPQRMSIWRFMVDQRWQGRGIGRRALELALAQIRATPGLAEIEICYNPRNPVAGAFYGSFGFVETGMDDDGEDMLAVLPAVVPK</sequence>
<dbReference type="SUPFAM" id="SSF55729">
    <property type="entry name" value="Acyl-CoA N-acyltransferases (Nat)"/>
    <property type="match status" value="1"/>
</dbReference>
<accession>A0A3S0JSM7</accession>
<dbReference type="RefSeq" id="WP_126928589.1">
    <property type="nucleotide sequence ID" value="NZ_RXLZ01000016.1"/>
</dbReference>
<evidence type="ECO:0000313" key="2">
    <source>
        <dbReference type="EMBL" id="RTQ90263.1"/>
    </source>
</evidence>
<organism evidence="2 3">
    <name type="scientific">Stenotrophomonas maltophilia</name>
    <name type="common">Pseudomonas maltophilia</name>
    <name type="synonym">Xanthomonas maltophilia</name>
    <dbReference type="NCBI Taxonomy" id="40324"/>
    <lineage>
        <taxon>Bacteria</taxon>
        <taxon>Pseudomonadati</taxon>
        <taxon>Pseudomonadota</taxon>
        <taxon>Gammaproteobacteria</taxon>
        <taxon>Lysobacterales</taxon>
        <taxon>Lysobacteraceae</taxon>
        <taxon>Stenotrophomonas</taxon>
        <taxon>Stenotrophomonas maltophilia group</taxon>
    </lineage>
</organism>
<dbReference type="InterPro" id="IPR050276">
    <property type="entry name" value="MshD_Acetyltransferase"/>
</dbReference>
<dbReference type="GO" id="GO:0016747">
    <property type="term" value="F:acyltransferase activity, transferring groups other than amino-acyl groups"/>
    <property type="evidence" value="ECO:0007669"/>
    <property type="project" value="InterPro"/>
</dbReference>
<dbReference type="PROSITE" id="PS51186">
    <property type="entry name" value="GNAT"/>
    <property type="match status" value="1"/>
</dbReference>
<dbReference type="InterPro" id="IPR000182">
    <property type="entry name" value="GNAT_dom"/>
</dbReference>
<comment type="caution">
    <text evidence="2">The sequence shown here is derived from an EMBL/GenBank/DDBJ whole genome shotgun (WGS) entry which is preliminary data.</text>
</comment>
<protein>
    <submittedName>
        <fullName evidence="2">GNAT family N-acetyltransferase</fullName>
    </submittedName>
</protein>
<proteinExistence type="predicted"/>
<dbReference type="AlphaFoldDB" id="A0A3S0JSM7"/>
<keyword evidence="2" id="KW-0808">Transferase</keyword>
<dbReference type="PANTHER" id="PTHR43617">
    <property type="entry name" value="L-AMINO ACID N-ACETYLTRANSFERASE"/>
    <property type="match status" value="1"/>
</dbReference>
<evidence type="ECO:0000259" key="1">
    <source>
        <dbReference type="PROSITE" id="PS51186"/>
    </source>
</evidence>
<dbReference type="Proteomes" id="UP000271705">
    <property type="component" value="Unassembled WGS sequence"/>
</dbReference>
<reference evidence="2 3" key="1">
    <citation type="submission" date="2018-12" db="EMBL/GenBank/DDBJ databases">
        <authorList>
            <person name="Kartti S."/>
            <person name="Manni A."/>
            <person name="Chemao El Fihri M.W."/>
            <person name="Laamarti M."/>
            <person name="Temsamani L."/>
            <person name="El Jamali J.E."/>
            <person name="Ouadghiri M."/>
            <person name="Ibrahimi A."/>
            <person name="Filati-Maltouf A."/>
        </authorList>
    </citation>
    <scope>NUCLEOTIDE SEQUENCE [LARGE SCALE GENOMIC DNA]</scope>
    <source>
        <strain evidence="2 3">MDMC339</strain>
    </source>
</reference>
<dbReference type="InterPro" id="IPR016181">
    <property type="entry name" value="Acyl_CoA_acyltransferase"/>
</dbReference>
<gene>
    <name evidence="2" type="ORF">EKL94_07385</name>
</gene>
<dbReference type="CDD" id="cd04301">
    <property type="entry name" value="NAT_SF"/>
    <property type="match status" value="1"/>
</dbReference>